<feature type="domain" description="Interferon gamma receptor D2" evidence="6">
    <location>
        <begin position="140"/>
        <end position="230"/>
    </location>
</feature>
<dbReference type="PANTHER" id="PTHR20859:SF5">
    <property type="entry name" value="INTERFERON GAMMA RECEPTOR 1"/>
    <property type="match status" value="1"/>
</dbReference>
<dbReference type="GO" id="GO:0004896">
    <property type="term" value="F:cytokine receptor activity"/>
    <property type="evidence" value="ECO:0007669"/>
    <property type="project" value="InterPro"/>
</dbReference>
<evidence type="ECO:0000256" key="4">
    <source>
        <dbReference type="SAM" id="SignalP"/>
    </source>
</evidence>
<dbReference type="Pfam" id="PF01108">
    <property type="entry name" value="Tissue_fac"/>
    <property type="match status" value="1"/>
</dbReference>
<evidence type="ECO:0000256" key="3">
    <source>
        <dbReference type="SAM" id="Phobius"/>
    </source>
</evidence>
<organism evidence="7 8">
    <name type="scientific">Pelusios castaneus</name>
    <name type="common">West African mud turtle</name>
    <dbReference type="NCBI Taxonomy" id="367368"/>
    <lineage>
        <taxon>Eukaryota</taxon>
        <taxon>Metazoa</taxon>
        <taxon>Chordata</taxon>
        <taxon>Craniata</taxon>
        <taxon>Vertebrata</taxon>
        <taxon>Euteleostomi</taxon>
        <taxon>Archelosauria</taxon>
        <taxon>Testudinata</taxon>
        <taxon>Testudines</taxon>
        <taxon>Pleurodira</taxon>
        <taxon>Pelomedusidae</taxon>
        <taxon>Pelusios</taxon>
    </lineage>
</organism>
<dbReference type="InterPro" id="IPR021126">
    <property type="entry name" value="IFN_gamma_rc_D2_pox/mammal"/>
</dbReference>
<evidence type="ECO:0000259" key="6">
    <source>
        <dbReference type="Pfam" id="PF07140"/>
    </source>
</evidence>
<feature type="compositionally biased region" description="Basic and acidic residues" evidence="2">
    <location>
        <begin position="360"/>
        <end position="375"/>
    </location>
</feature>
<dbReference type="InterPro" id="IPR036116">
    <property type="entry name" value="FN3_sf"/>
</dbReference>
<keyword evidence="3" id="KW-0812">Transmembrane</keyword>
<reference evidence="7" key="2">
    <citation type="submission" date="2025-09" db="UniProtKB">
        <authorList>
            <consortium name="Ensembl"/>
        </authorList>
    </citation>
    <scope>IDENTIFICATION</scope>
</reference>
<reference evidence="7" key="1">
    <citation type="submission" date="2025-08" db="UniProtKB">
        <authorList>
            <consortium name="Ensembl"/>
        </authorList>
    </citation>
    <scope>IDENTIFICATION</scope>
</reference>
<protein>
    <submittedName>
        <fullName evidence="7">Interferon gamma receptor 1</fullName>
    </submittedName>
</protein>
<keyword evidence="3" id="KW-0472">Membrane</keyword>
<dbReference type="GO" id="GO:0060333">
    <property type="term" value="P:type II interferon-mediated signaling pathway"/>
    <property type="evidence" value="ECO:0007669"/>
    <property type="project" value="InterPro"/>
</dbReference>
<dbReference type="PRINTS" id="PR01777">
    <property type="entry name" value="INTERFERONGR"/>
</dbReference>
<dbReference type="GO" id="GO:0005886">
    <property type="term" value="C:plasma membrane"/>
    <property type="evidence" value="ECO:0007669"/>
    <property type="project" value="TreeGrafter"/>
</dbReference>
<evidence type="ECO:0000259" key="5">
    <source>
        <dbReference type="Pfam" id="PF01108"/>
    </source>
</evidence>
<dbReference type="SUPFAM" id="SSF49265">
    <property type="entry name" value="Fibronectin type III"/>
    <property type="match status" value="2"/>
</dbReference>
<dbReference type="InterPro" id="IPR008355">
    <property type="entry name" value="Interferon_gamma_rcpt_asu"/>
</dbReference>
<accession>A0A8C8SY19</accession>
<keyword evidence="4" id="KW-0732">Signal</keyword>
<keyword evidence="3" id="KW-1133">Transmembrane helix</keyword>
<dbReference type="FunFam" id="2.60.40.10:FF:001425">
    <property type="entry name" value="Interferon gamma receptor 1"/>
    <property type="match status" value="1"/>
</dbReference>
<dbReference type="InterPro" id="IPR013783">
    <property type="entry name" value="Ig-like_fold"/>
</dbReference>
<dbReference type="Proteomes" id="UP000694393">
    <property type="component" value="Unplaced"/>
</dbReference>
<feature type="transmembrane region" description="Helical" evidence="3">
    <location>
        <begin position="241"/>
        <end position="264"/>
    </location>
</feature>
<keyword evidence="8" id="KW-1185">Reference proteome</keyword>
<evidence type="ECO:0000256" key="2">
    <source>
        <dbReference type="SAM" id="MobiDB-lite"/>
    </source>
</evidence>
<dbReference type="Pfam" id="PF07140">
    <property type="entry name" value="IFNGR1_D2"/>
    <property type="match status" value="1"/>
</dbReference>
<proteinExistence type="inferred from homology"/>
<dbReference type="Gene3D" id="2.60.40.10">
    <property type="entry name" value="Immunoglobulins"/>
    <property type="match status" value="2"/>
</dbReference>
<evidence type="ECO:0000256" key="1">
    <source>
        <dbReference type="ARBA" id="ARBA00005399"/>
    </source>
</evidence>
<evidence type="ECO:0000313" key="8">
    <source>
        <dbReference type="Proteomes" id="UP000694393"/>
    </source>
</evidence>
<comment type="similarity">
    <text evidence="1">Belongs to the type II cytokine receptor family.</text>
</comment>
<feature type="domain" description="Fibronectin type-III" evidence="5">
    <location>
        <begin position="14"/>
        <end position="114"/>
    </location>
</feature>
<evidence type="ECO:0000313" key="7">
    <source>
        <dbReference type="Ensembl" id="ENSPCEP00000026138.1"/>
    </source>
</evidence>
<dbReference type="GO" id="GO:0019955">
    <property type="term" value="F:cytokine binding"/>
    <property type="evidence" value="ECO:0007669"/>
    <property type="project" value="InterPro"/>
</dbReference>
<dbReference type="PANTHER" id="PTHR20859">
    <property type="entry name" value="INTERFERON/INTERLEUKIN RECEPTOR"/>
    <property type="match status" value="1"/>
</dbReference>
<dbReference type="InterPro" id="IPR050650">
    <property type="entry name" value="Type-II_Cytokine-TF_Rcpt"/>
</dbReference>
<feature type="signal peptide" evidence="4">
    <location>
        <begin position="1"/>
        <end position="24"/>
    </location>
</feature>
<feature type="region of interest" description="Disordered" evidence="2">
    <location>
        <begin position="344"/>
        <end position="375"/>
    </location>
</feature>
<feature type="chain" id="PRO_5034512855" evidence="4">
    <location>
        <begin position="25"/>
        <end position="443"/>
    </location>
</feature>
<sequence>MRPAAPRLLVPLLLALLGRSGADSGEDMETVPVPTDVVIKSLDFKTWLHWNYVSMPLTPYFTVEIKPYDIGIYQPVKTCRNIKKHKCDLSKEIKELSHSHWVRVKALIGSEESEYVETKEFILRRDGKIRPPNVTLSIEDDGRIKVDVYHPSKLTSIAKNVCKDLMYYVYFQRNKENPIQEIQTEECDKDKCSINIPNSSFSSTYCVSARGFSTCVSKRAFSQSNESCIHVPFNQPLDINVLIGVAVVFGIGLILAIYCVYKLLKKRKIELPKSLVSVVRSLNSRNIFETKPEAKYLSVITSSPTSTNEEVNFKEEEVDSIKEIGTLNSEDCSKETDAVNSQEISYETKEISSQESTAEISHDNERSPRVKEKCFHSNGGQTEVCGILSKPEPSNTKMQQSIVPRSCNTFSGYDKPHVPLHLLIDVGEEESVIAYKHTDELQG</sequence>
<dbReference type="InterPro" id="IPR003961">
    <property type="entry name" value="FN3_dom"/>
</dbReference>
<name>A0A8C8SY19_9SAUR</name>
<dbReference type="AlphaFoldDB" id="A0A8C8SY19"/>
<dbReference type="Ensembl" id="ENSPCET00000027006.1">
    <property type="protein sequence ID" value="ENSPCEP00000026138.1"/>
    <property type="gene ID" value="ENSPCEG00000019623.1"/>
</dbReference>